<proteinExistence type="predicted"/>
<accession>A0A7M3MBR2</accession>
<dbReference type="InterPro" id="IPR008861">
    <property type="entry name" value="GpX-like"/>
</dbReference>
<dbReference type="Proteomes" id="UP000448292">
    <property type="component" value="Unassembled WGS sequence"/>
</dbReference>
<dbReference type="RefSeq" id="WP_144304306.1">
    <property type="nucleotide sequence ID" value="NZ_QMIE01000019.1"/>
</dbReference>
<dbReference type="Pfam" id="PF05489">
    <property type="entry name" value="Phage_tail_X"/>
    <property type="match status" value="1"/>
</dbReference>
<reference evidence="1 2" key="1">
    <citation type="submission" date="2018-06" db="EMBL/GenBank/DDBJ databases">
        <title>Complete genome of Desulfovibrio indonesiensis P37SLT.</title>
        <authorList>
            <person name="Crispim J.S."/>
            <person name="Vidigal P.M.P."/>
            <person name="Silva L.C.F."/>
            <person name="Laguardia C.N."/>
            <person name="Araujo L.C."/>
            <person name="Dias R.S."/>
            <person name="Sousa M.P."/>
            <person name="Paula S.O."/>
            <person name="Silva C."/>
        </authorList>
    </citation>
    <scope>NUCLEOTIDE SEQUENCE [LARGE SCALE GENOMIC DNA]</scope>
    <source>
        <strain evidence="1 2">P37SLT</strain>
    </source>
</reference>
<name>A0A7M3MBR2_9BACT</name>
<sequence length="71" mass="7710">MPSTYTTSQGDAWDSIARAVLGSEHLLHLLLDANPAHRSTLIFSAGVVLQIPDVSAVNAETVTPPWRRDEI</sequence>
<protein>
    <submittedName>
        <fullName evidence="1">Phage tail protein</fullName>
    </submittedName>
</protein>
<evidence type="ECO:0000313" key="2">
    <source>
        <dbReference type="Proteomes" id="UP000448292"/>
    </source>
</evidence>
<comment type="caution">
    <text evidence="1">The sequence shown here is derived from an EMBL/GenBank/DDBJ whole genome shotgun (WGS) entry which is preliminary data.</text>
</comment>
<keyword evidence="2" id="KW-1185">Reference proteome</keyword>
<dbReference type="EMBL" id="QMIE01000019">
    <property type="protein sequence ID" value="TVM15067.1"/>
    <property type="molecule type" value="Genomic_DNA"/>
</dbReference>
<organism evidence="1 2">
    <name type="scientific">Oceanidesulfovibrio indonesiensis</name>
    <dbReference type="NCBI Taxonomy" id="54767"/>
    <lineage>
        <taxon>Bacteria</taxon>
        <taxon>Pseudomonadati</taxon>
        <taxon>Thermodesulfobacteriota</taxon>
        <taxon>Desulfovibrionia</taxon>
        <taxon>Desulfovibrionales</taxon>
        <taxon>Desulfovibrionaceae</taxon>
        <taxon>Oceanidesulfovibrio</taxon>
    </lineage>
</organism>
<gene>
    <name evidence="1" type="ORF">DPQ33_16400</name>
</gene>
<evidence type="ECO:0000313" key="1">
    <source>
        <dbReference type="EMBL" id="TVM15067.1"/>
    </source>
</evidence>
<dbReference type="AlphaFoldDB" id="A0A7M3MBR2"/>
<dbReference type="OrthoDB" id="8602627at2"/>